<proteinExistence type="predicted"/>
<accession>A0A0G2E343</accession>
<gene>
    <name evidence="2" type="ORF">UCRPC4_g05543</name>
</gene>
<dbReference type="Gene3D" id="3.30.9.10">
    <property type="entry name" value="D-Amino Acid Oxidase, subunit A, domain 2"/>
    <property type="match status" value="1"/>
</dbReference>
<dbReference type="PANTHER" id="PTHR13847:SF185">
    <property type="entry name" value="FAD DEPENDENT OXIDOREDUCTASE SUPERFAMILY (AFU_ORTHOLOGUE AFUA_3G02360)"/>
    <property type="match status" value="1"/>
</dbReference>
<reference evidence="2 3" key="1">
    <citation type="submission" date="2015-05" db="EMBL/GenBank/DDBJ databases">
        <title>Distinctive expansion of gene families associated with plant cell wall degradation and secondary metabolism in the genomes of grapevine trunk pathogens.</title>
        <authorList>
            <person name="Lawrence D.P."/>
            <person name="Travadon R."/>
            <person name="Rolshausen P.E."/>
            <person name="Baumgartner K."/>
        </authorList>
    </citation>
    <scope>NUCLEOTIDE SEQUENCE [LARGE SCALE GENOMIC DNA]</scope>
    <source>
        <strain evidence="2">UCRPC4</strain>
    </source>
</reference>
<dbReference type="EMBL" id="LCWF01000145">
    <property type="protein sequence ID" value="KKY17482.1"/>
    <property type="molecule type" value="Genomic_DNA"/>
</dbReference>
<protein>
    <submittedName>
        <fullName evidence="2">Putative fad dependent oxidoreductase superfamily</fullName>
    </submittedName>
</protein>
<feature type="domain" description="FAD dependent oxidoreductase" evidence="1">
    <location>
        <begin position="4"/>
        <end position="435"/>
    </location>
</feature>
<dbReference type="GO" id="GO:0005770">
    <property type="term" value="C:late endosome"/>
    <property type="evidence" value="ECO:0007669"/>
    <property type="project" value="TreeGrafter"/>
</dbReference>
<organism evidence="2 3">
    <name type="scientific">Phaeomoniella chlamydospora</name>
    <name type="common">Phaeoacremonium chlamydosporum</name>
    <dbReference type="NCBI Taxonomy" id="158046"/>
    <lineage>
        <taxon>Eukaryota</taxon>
        <taxon>Fungi</taxon>
        <taxon>Dikarya</taxon>
        <taxon>Ascomycota</taxon>
        <taxon>Pezizomycotina</taxon>
        <taxon>Eurotiomycetes</taxon>
        <taxon>Chaetothyriomycetidae</taxon>
        <taxon>Phaeomoniellales</taxon>
        <taxon>Phaeomoniellaceae</taxon>
        <taxon>Phaeomoniella</taxon>
    </lineage>
</organism>
<evidence type="ECO:0000259" key="1">
    <source>
        <dbReference type="Pfam" id="PF01266"/>
    </source>
</evidence>
<dbReference type="GO" id="GO:0005829">
    <property type="term" value="C:cytosol"/>
    <property type="evidence" value="ECO:0007669"/>
    <property type="project" value="GOC"/>
</dbReference>
<keyword evidence="3" id="KW-1185">Reference proteome</keyword>
<dbReference type="AlphaFoldDB" id="A0A0G2E343"/>
<comment type="caution">
    <text evidence="2">The sequence shown here is derived from an EMBL/GenBank/DDBJ whole genome shotgun (WGS) entry which is preliminary data.</text>
</comment>
<name>A0A0G2E343_PHACM</name>
<dbReference type="OrthoDB" id="498204at2759"/>
<dbReference type="InterPro" id="IPR036188">
    <property type="entry name" value="FAD/NAD-bd_sf"/>
</dbReference>
<dbReference type="GO" id="GO:0042147">
    <property type="term" value="P:retrograde transport, endosome to Golgi"/>
    <property type="evidence" value="ECO:0007669"/>
    <property type="project" value="TreeGrafter"/>
</dbReference>
<evidence type="ECO:0000313" key="2">
    <source>
        <dbReference type="EMBL" id="KKY17482.1"/>
    </source>
</evidence>
<sequence>MATVIVGGGIIGCSTAFYLSELVSDPSSIHIVESSPTLFAGASGWAGGFLAKDWFAPSVSSLGSLSFALHKELSDKYNGVRNWGYLPSTALSLGIDEDVGVGGRQRGEDWLLQGASRANAAERTDFLNPDGSPAWLTQQKGGTLEVISGKNDCAQVDPAQLCRFLLAESQRRGVQLHQPATATSIASNLTTQQIESITITPAQINEPSSSSPITLPVKHLILTAGPWTPKVFSTLFPSSRYRLPISSLAGHSLLLRSPLHQPPFDAPSQPSTNSTYIPTSHAIFCAPSPSSSILFAPELFTRATGEIYIAGVNSTSKPLPELATEKDIDEESVETLKQAAQTLMAAGSQFQSSSLSTTSSPPPPSSTDLEIVKVGLCWRPVTSNGTPIISRIPDGKLGGIKTGGSSEGGCVFVAAGHGPWGISLSLGTGKVMAEMVLEKSEDERSADVGGLGVV</sequence>
<dbReference type="Proteomes" id="UP000053317">
    <property type="component" value="Unassembled WGS sequence"/>
</dbReference>
<dbReference type="SUPFAM" id="SSF51971">
    <property type="entry name" value="Nucleotide-binding domain"/>
    <property type="match status" value="1"/>
</dbReference>
<dbReference type="InterPro" id="IPR006076">
    <property type="entry name" value="FAD-dep_OxRdtase"/>
</dbReference>
<evidence type="ECO:0000313" key="3">
    <source>
        <dbReference type="Proteomes" id="UP000053317"/>
    </source>
</evidence>
<dbReference type="Pfam" id="PF01266">
    <property type="entry name" value="DAO"/>
    <property type="match status" value="1"/>
</dbReference>
<dbReference type="PANTHER" id="PTHR13847">
    <property type="entry name" value="SARCOSINE DEHYDROGENASE-RELATED"/>
    <property type="match status" value="1"/>
</dbReference>
<reference evidence="2 3" key="2">
    <citation type="submission" date="2015-05" db="EMBL/GenBank/DDBJ databases">
        <authorList>
            <person name="Morales-Cruz A."/>
            <person name="Amrine K.C."/>
            <person name="Cantu D."/>
        </authorList>
    </citation>
    <scope>NUCLEOTIDE SEQUENCE [LARGE SCALE GENOMIC DNA]</scope>
    <source>
        <strain evidence="2">UCRPC4</strain>
    </source>
</reference>
<dbReference type="Gene3D" id="3.50.50.60">
    <property type="entry name" value="FAD/NAD(P)-binding domain"/>
    <property type="match status" value="1"/>
</dbReference>